<protein>
    <submittedName>
        <fullName evidence="1">Uncharacterized protein</fullName>
    </submittedName>
</protein>
<dbReference type="InterPro" id="IPR029058">
    <property type="entry name" value="AB_hydrolase_fold"/>
</dbReference>
<accession>A0AAN6XV00</accession>
<name>A0AAN6XV00_9PEZI</name>
<organism evidence="1 2">
    <name type="scientific">Rhypophila decipiens</name>
    <dbReference type="NCBI Taxonomy" id="261697"/>
    <lineage>
        <taxon>Eukaryota</taxon>
        <taxon>Fungi</taxon>
        <taxon>Dikarya</taxon>
        <taxon>Ascomycota</taxon>
        <taxon>Pezizomycotina</taxon>
        <taxon>Sordariomycetes</taxon>
        <taxon>Sordariomycetidae</taxon>
        <taxon>Sordariales</taxon>
        <taxon>Naviculisporaceae</taxon>
        <taxon>Rhypophila</taxon>
    </lineage>
</organism>
<reference evidence="1" key="1">
    <citation type="journal article" date="2023" name="Mol. Phylogenet. Evol.">
        <title>Genome-scale phylogeny and comparative genomics of the fungal order Sordariales.</title>
        <authorList>
            <person name="Hensen N."/>
            <person name="Bonometti L."/>
            <person name="Westerberg I."/>
            <person name="Brannstrom I.O."/>
            <person name="Guillou S."/>
            <person name="Cros-Aarteil S."/>
            <person name="Calhoun S."/>
            <person name="Haridas S."/>
            <person name="Kuo A."/>
            <person name="Mondo S."/>
            <person name="Pangilinan J."/>
            <person name="Riley R."/>
            <person name="LaButti K."/>
            <person name="Andreopoulos B."/>
            <person name="Lipzen A."/>
            <person name="Chen C."/>
            <person name="Yan M."/>
            <person name="Daum C."/>
            <person name="Ng V."/>
            <person name="Clum A."/>
            <person name="Steindorff A."/>
            <person name="Ohm R.A."/>
            <person name="Martin F."/>
            <person name="Silar P."/>
            <person name="Natvig D.O."/>
            <person name="Lalanne C."/>
            <person name="Gautier V."/>
            <person name="Ament-Velasquez S.L."/>
            <person name="Kruys A."/>
            <person name="Hutchinson M.I."/>
            <person name="Powell A.J."/>
            <person name="Barry K."/>
            <person name="Miller A.N."/>
            <person name="Grigoriev I.V."/>
            <person name="Debuchy R."/>
            <person name="Gladieux P."/>
            <person name="Hiltunen Thoren M."/>
            <person name="Johannesson H."/>
        </authorList>
    </citation>
    <scope>NUCLEOTIDE SEQUENCE</scope>
    <source>
        <strain evidence="1">PSN293</strain>
    </source>
</reference>
<evidence type="ECO:0000313" key="1">
    <source>
        <dbReference type="EMBL" id="KAK4207408.1"/>
    </source>
</evidence>
<dbReference type="Proteomes" id="UP001301769">
    <property type="component" value="Unassembled WGS sequence"/>
</dbReference>
<dbReference type="SUPFAM" id="SSF53474">
    <property type="entry name" value="alpha/beta-Hydrolases"/>
    <property type="match status" value="1"/>
</dbReference>
<proteinExistence type="predicted"/>
<keyword evidence="2" id="KW-1185">Reference proteome</keyword>
<evidence type="ECO:0000313" key="2">
    <source>
        <dbReference type="Proteomes" id="UP001301769"/>
    </source>
</evidence>
<dbReference type="Gene3D" id="3.40.50.1820">
    <property type="entry name" value="alpha/beta hydrolase"/>
    <property type="match status" value="1"/>
</dbReference>
<gene>
    <name evidence="1" type="ORF">QBC37DRAFT_455734</name>
</gene>
<sequence>MAPTSTPHNAFLTAWESYKSSLASRRTEHLAQFETITTGGGICQYGTLTLTEKDFPAEYKHIQDRREDDNRINKAKNKETNSLPELTRLRYTAEVVHPVAPNKEPVGGYPLYIGLHGGGGYPTRDIKTLAEATSSNDTQWNYMSRAYKGALTLGGVWVALRGIGDTWDLHFTAAGYILLDRLIENMILFGAKQSPTSNDGGPAVSINPNRVYLIGFSAGGDGVYRLANRLAQRFAAVNMGGGHAGSMIQHAGIPDSDKKRLDNGLLNLANTPTCLQVGMGDRYDDAAVRSWTVAQSGVDLDANQAHYRNNVVNNPGADIYDHAVYIHTDHISNGDWHFSWESSNFQWHGKKSRNLDESQVIADYKAWKDSWKNGQLPADTPGTVGKPTNAILHWFTESHTRSPAPQYIVWDLTTPRGNDNINEDIFRCLGAKGSQNYWLDIGDGTRLMAGVTVPIVAGMDDKTNTITIYSTGNMSYLRILLRPHMKVSIEKDITVQIHSEDNTTQPQIITPIQIGWSTSVINDTVARNDPSLVFCSDIVLTKDSNGAKTWYWNTNSPKTPAKKSRL</sequence>
<dbReference type="EMBL" id="MU858297">
    <property type="protein sequence ID" value="KAK4207408.1"/>
    <property type="molecule type" value="Genomic_DNA"/>
</dbReference>
<comment type="caution">
    <text evidence="1">The sequence shown here is derived from an EMBL/GenBank/DDBJ whole genome shotgun (WGS) entry which is preliminary data.</text>
</comment>
<dbReference type="AlphaFoldDB" id="A0AAN6XV00"/>
<reference evidence="1" key="2">
    <citation type="submission" date="2023-05" db="EMBL/GenBank/DDBJ databases">
        <authorList>
            <consortium name="Lawrence Berkeley National Laboratory"/>
            <person name="Steindorff A."/>
            <person name="Hensen N."/>
            <person name="Bonometti L."/>
            <person name="Westerberg I."/>
            <person name="Brannstrom I.O."/>
            <person name="Guillou S."/>
            <person name="Cros-Aarteil S."/>
            <person name="Calhoun S."/>
            <person name="Haridas S."/>
            <person name="Kuo A."/>
            <person name="Mondo S."/>
            <person name="Pangilinan J."/>
            <person name="Riley R."/>
            <person name="Labutti K."/>
            <person name="Andreopoulos B."/>
            <person name="Lipzen A."/>
            <person name="Chen C."/>
            <person name="Yanf M."/>
            <person name="Daum C."/>
            <person name="Ng V."/>
            <person name="Clum A."/>
            <person name="Ohm R."/>
            <person name="Martin F."/>
            <person name="Silar P."/>
            <person name="Natvig D."/>
            <person name="Lalanne C."/>
            <person name="Gautier V."/>
            <person name="Ament-Velasquez S.L."/>
            <person name="Kruys A."/>
            <person name="Hutchinson M.I."/>
            <person name="Powell A.J."/>
            <person name="Barry K."/>
            <person name="Miller A.N."/>
            <person name="Grigoriev I.V."/>
            <person name="Debuchy R."/>
            <person name="Gladieux P."/>
            <person name="Thoren M.H."/>
            <person name="Johannesson H."/>
        </authorList>
    </citation>
    <scope>NUCLEOTIDE SEQUENCE</scope>
    <source>
        <strain evidence="1">PSN293</strain>
    </source>
</reference>